<dbReference type="PANTHER" id="PTHR33204:SF18">
    <property type="entry name" value="TRANSCRIPTIONAL REGULATORY PROTEIN"/>
    <property type="match status" value="1"/>
</dbReference>
<protein>
    <submittedName>
        <fullName evidence="5">Winged helix-turn-helix transcriptional regulator</fullName>
    </submittedName>
</protein>
<keyword evidence="1" id="KW-0805">Transcription regulation</keyword>
<reference evidence="6" key="1">
    <citation type="journal article" date="2019" name="Int. J. Syst. Evol. Microbiol.">
        <title>The Global Catalogue of Microorganisms (GCM) 10K type strain sequencing project: providing services to taxonomists for standard genome sequencing and annotation.</title>
        <authorList>
            <consortium name="The Broad Institute Genomics Platform"/>
            <consortium name="The Broad Institute Genome Sequencing Center for Infectious Disease"/>
            <person name="Wu L."/>
            <person name="Ma J."/>
        </authorList>
    </citation>
    <scope>NUCLEOTIDE SEQUENCE [LARGE SCALE GENOMIC DNA]</scope>
    <source>
        <strain evidence="6">CGMCC 4.7237</strain>
    </source>
</reference>
<organism evidence="5 6">
    <name type="scientific">Streptomyces polygonati</name>
    <dbReference type="NCBI Taxonomy" id="1617087"/>
    <lineage>
        <taxon>Bacteria</taxon>
        <taxon>Bacillati</taxon>
        <taxon>Actinomycetota</taxon>
        <taxon>Actinomycetes</taxon>
        <taxon>Kitasatosporales</taxon>
        <taxon>Streptomycetaceae</taxon>
        <taxon>Streptomyces</taxon>
    </lineage>
</organism>
<comment type="caution">
    <text evidence="5">The sequence shown here is derived from an EMBL/GenBank/DDBJ whole genome shotgun (WGS) entry which is preliminary data.</text>
</comment>
<keyword evidence="3" id="KW-0804">Transcription</keyword>
<dbReference type="InterPro" id="IPR002577">
    <property type="entry name" value="HTH_HxlR"/>
</dbReference>
<evidence type="ECO:0000313" key="6">
    <source>
        <dbReference type="Proteomes" id="UP001595765"/>
    </source>
</evidence>
<dbReference type="InterPro" id="IPR036390">
    <property type="entry name" value="WH_DNA-bd_sf"/>
</dbReference>
<dbReference type="PROSITE" id="PS51118">
    <property type="entry name" value="HTH_HXLR"/>
    <property type="match status" value="1"/>
</dbReference>
<dbReference type="Gene3D" id="1.10.10.10">
    <property type="entry name" value="Winged helix-like DNA-binding domain superfamily/Winged helix DNA-binding domain"/>
    <property type="match status" value="1"/>
</dbReference>
<proteinExistence type="predicted"/>
<dbReference type="Pfam" id="PF01638">
    <property type="entry name" value="HxlR"/>
    <property type="match status" value="1"/>
</dbReference>
<dbReference type="SUPFAM" id="SSF46785">
    <property type="entry name" value="Winged helix' DNA-binding domain"/>
    <property type="match status" value="1"/>
</dbReference>
<accession>A0ABV8HYG2</accession>
<dbReference type="InterPro" id="IPR036388">
    <property type="entry name" value="WH-like_DNA-bd_sf"/>
</dbReference>
<dbReference type="RefSeq" id="WP_386437258.1">
    <property type="nucleotide sequence ID" value="NZ_JBHSBB010000036.1"/>
</dbReference>
<name>A0ABV8HYG2_9ACTN</name>
<keyword evidence="6" id="KW-1185">Reference proteome</keyword>
<evidence type="ECO:0000313" key="5">
    <source>
        <dbReference type="EMBL" id="MFC4036117.1"/>
    </source>
</evidence>
<sequence length="155" mass="17183">MKAMELTANRYCSIAHSLETLGQKWSLLIMREAMWGRTRFAEFRAIGAPTDILTARLDSLVEEGLLERRPYRDPGARARDEYVLTEAGRDLLPVLAAFVDWGDQYRPMERGPAAVFVDESTGRPVTLSFADESGAVIERGRVRMVPGPGAPEADG</sequence>
<gene>
    <name evidence="5" type="ORF">ACFO3J_32395</name>
</gene>
<evidence type="ECO:0000256" key="1">
    <source>
        <dbReference type="ARBA" id="ARBA00023015"/>
    </source>
</evidence>
<feature type="domain" description="HTH hxlR-type" evidence="4">
    <location>
        <begin position="12"/>
        <end position="110"/>
    </location>
</feature>
<evidence type="ECO:0000256" key="3">
    <source>
        <dbReference type="ARBA" id="ARBA00023163"/>
    </source>
</evidence>
<evidence type="ECO:0000259" key="4">
    <source>
        <dbReference type="PROSITE" id="PS51118"/>
    </source>
</evidence>
<dbReference type="PANTHER" id="PTHR33204">
    <property type="entry name" value="TRANSCRIPTIONAL REGULATOR, MARR FAMILY"/>
    <property type="match status" value="1"/>
</dbReference>
<evidence type="ECO:0000256" key="2">
    <source>
        <dbReference type="ARBA" id="ARBA00023125"/>
    </source>
</evidence>
<dbReference type="Proteomes" id="UP001595765">
    <property type="component" value="Unassembled WGS sequence"/>
</dbReference>
<dbReference type="EMBL" id="JBHSBB010000036">
    <property type="protein sequence ID" value="MFC4036117.1"/>
    <property type="molecule type" value="Genomic_DNA"/>
</dbReference>
<keyword evidence="2" id="KW-0238">DNA-binding</keyword>